<evidence type="ECO:0000313" key="2">
    <source>
        <dbReference type="EMBL" id="CAA9240193.1"/>
    </source>
</evidence>
<reference evidence="2" key="1">
    <citation type="submission" date="2020-02" db="EMBL/GenBank/DDBJ databases">
        <authorList>
            <person name="Meier V. D."/>
        </authorList>
    </citation>
    <scope>NUCLEOTIDE SEQUENCE</scope>
    <source>
        <strain evidence="2">AVDCRST_MAG63</strain>
    </source>
</reference>
<evidence type="ECO:0000256" key="1">
    <source>
        <dbReference type="SAM" id="MobiDB-lite"/>
    </source>
</evidence>
<feature type="compositionally biased region" description="Low complexity" evidence="1">
    <location>
        <begin position="126"/>
        <end position="144"/>
    </location>
</feature>
<protein>
    <submittedName>
        <fullName evidence="2">Uncharacterized protein</fullName>
    </submittedName>
</protein>
<dbReference type="EMBL" id="CADCTO010000184">
    <property type="protein sequence ID" value="CAA9240193.1"/>
    <property type="molecule type" value="Genomic_DNA"/>
</dbReference>
<name>A0A6J4I307_9BACT</name>
<feature type="region of interest" description="Disordered" evidence="1">
    <location>
        <begin position="42"/>
        <end position="85"/>
    </location>
</feature>
<gene>
    <name evidence="2" type="ORF">AVDCRST_MAG63-1496</name>
</gene>
<dbReference type="AlphaFoldDB" id="A0A6J4I307"/>
<feature type="region of interest" description="Disordered" evidence="1">
    <location>
        <begin position="105"/>
        <end position="144"/>
    </location>
</feature>
<feature type="compositionally biased region" description="Basic and acidic residues" evidence="1">
    <location>
        <begin position="62"/>
        <end position="72"/>
    </location>
</feature>
<proteinExistence type="predicted"/>
<organism evidence="2">
    <name type="scientific">uncultured Armatimonadetes bacterium</name>
    <dbReference type="NCBI Taxonomy" id="157466"/>
    <lineage>
        <taxon>Bacteria</taxon>
        <taxon>Bacillati</taxon>
        <taxon>Armatimonadota</taxon>
        <taxon>environmental samples</taxon>
    </lineage>
</organism>
<accession>A0A6J4I307</accession>
<sequence>MLCGSHLVRVSSFLPKMVPAEHGPESGWFRKAATVAHCRARVSEPGGKRLPPAPPPRGDVYGARERRVDGHRRSALGRAAPRSDSLGMRAEAHRILRTLRLSNLTVNSTTTSGLQEDDCRAGRPTRGGSRRAAVPAAGRRVNRS</sequence>